<comment type="similarity">
    <text evidence="2">Belongs to the flagella basal body rod proteins family.</text>
</comment>
<dbReference type="PANTHER" id="PTHR30435">
    <property type="entry name" value="FLAGELLAR PROTEIN"/>
    <property type="match status" value="1"/>
</dbReference>
<dbReference type="InterPro" id="IPR010930">
    <property type="entry name" value="Flg_bb/hook_C_dom"/>
</dbReference>
<dbReference type="AlphaFoldDB" id="A0A5B9MBR7"/>
<sequence>MTVRFPTIDIAASGLAAERFRMEVTANNIANAGTTMTDTGQPYRRQAVVFAAGLDPVDRKHGAAAMHGVEVVGVEGDPSEFPSIYNPAHPHADADGFVKLSNVKIPEEMVDLITASRSYEANSKAISVFKEMVEQTLTLLQGGQ</sequence>
<evidence type="ECO:0000256" key="4">
    <source>
        <dbReference type="ARBA" id="ARBA00023143"/>
    </source>
</evidence>
<dbReference type="PANTHER" id="PTHR30435:SF2">
    <property type="entry name" value="FLAGELLAR BASAL-BODY ROD PROTEIN FLGC"/>
    <property type="match status" value="1"/>
</dbReference>
<accession>A0A5B9MBR7</accession>
<dbReference type="Pfam" id="PF00460">
    <property type="entry name" value="Flg_bb_rod"/>
    <property type="match status" value="1"/>
</dbReference>
<dbReference type="KEGG" id="smam:Mal15_16770"/>
<organism evidence="9 10">
    <name type="scientific">Stieleria maiorica</name>
    <dbReference type="NCBI Taxonomy" id="2795974"/>
    <lineage>
        <taxon>Bacteria</taxon>
        <taxon>Pseudomonadati</taxon>
        <taxon>Planctomycetota</taxon>
        <taxon>Planctomycetia</taxon>
        <taxon>Pirellulales</taxon>
        <taxon>Pirellulaceae</taxon>
        <taxon>Stieleria</taxon>
    </lineage>
</organism>
<dbReference type="NCBIfam" id="TIGR01395">
    <property type="entry name" value="FlgC"/>
    <property type="match status" value="1"/>
</dbReference>
<name>A0A5B9MBR7_9BACT</name>
<reference evidence="9 10" key="1">
    <citation type="submission" date="2019-02" db="EMBL/GenBank/DDBJ databases">
        <title>Planctomycetal bacteria perform biofilm scaping via a novel small molecule.</title>
        <authorList>
            <person name="Jeske O."/>
            <person name="Boedeker C."/>
            <person name="Wiegand S."/>
            <person name="Breitling P."/>
            <person name="Kallscheuer N."/>
            <person name="Jogler M."/>
            <person name="Rohde M."/>
            <person name="Petersen J."/>
            <person name="Medema M.H."/>
            <person name="Surup F."/>
            <person name="Jogler C."/>
        </authorList>
    </citation>
    <scope>NUCLEOTIDE SEQUENCE [LARGE SCALE GENOMIC DNA]</scope>
    <source>
        <strain evidence="9 10">Mal15</strain>
    </source>
</reference>
<evidence type="ECO:0000256" key="2">
    <source>
        <dbReference type="ARBA" id="ARBA00009677"/>
    </source>
</evidence>
<evidence type="ECO:0000256" key="6">
    <source>
        <dbReference type="RuleBase" id="RU362062"/>
    </source>
</evidence>
<dbReference type="EMBL" id="CP036264">
    <property type="protein sequence ID" value="QEF97636.1"/>
    <property type="molecule type" value="Genomic_DNA"/>
</dbReference>
<evidence type="ECO:0000313" key="10">
    <source>
        <dbReference type="Proteomes" id="UP000321353"/>
    </source>
</evidence>
<comment type="subunit">
    <text evidence="5 6">The basal body constitutes a major portion of the flagellar organelle and consists of four rings (L,P,S, and M) mounted on a central rod. The rod consists of about 26 subunits of FlgG in the distal portion, and FlgB, FlgC and FlgF are thought to build up the proximal portion of the rod with about 6 subunits each.</text>
</comment>
<evidence type="ECO:0000313" key="9">
    <source>
        <dbReference type="EMBL" id="QEF97636.1"/>
    </source>
</evidence>
<dbReference type="GO" id="GO:0071978">
    <property type="term" value="P:bacterial-type flagellum-dependent swarming motility"/>
    <property type="evidence" value="ECO:0007669"/>
    <property type="project" value="TreeGrafter"/>
</dbReference>
<keyword evidence="9" id="KW-0282">Flagellum</keyword>
<evidence type="ECO:0000256" key="5">
    <source>
        <dbReference type="ARBA" id="ARBA00025933"/>
    </source>
</evidence>
<keyword evidence="10" id="KW-1185">Reference proteome</keyword>
<feature type="domain" description="Flagellar basal-body/hook protein C-terminal" evidence="8">
    <location>
        <begin position="95"/>
        <end position="139"/>
    </location>
</feature>
<gene>
    <name evidence="9" type="primary">flgC</name>
    <name evidence="9" type="ORF">Mal15_16770</name>
</gene>
<evidence type="ECO:0000259" key="8">
    <source>
        <dbReference type="Pfam" id="PF06429"/>
    </source>
</evidence>
<comment type="subcellular location">
    <subcellularLocation>
        <location evidence="1 6">Bacterial flagellum basal body</location>
    </subcellularLocation>
</comment>
<evidence type="ECO:0000256" key="3">
    <source>
        <dbReference type="ARBA" id="ARBA00017941"/>
    </source>
</evidence>
<dbReference type="GO" id="GO:0030694">
    <property type="term" value="C:bacterial-type flagellum basal body, rod"/>
    <property type="evidence" value="ECO:0007669"/>
    <property type="project" value="UniProtKB-UniRule"/>
</dbReference>
<dbReference type="InterPro" id="IPR001444">
    <property type="entry name" value="Flag_bb_rod_N"/>
</dbReference>
<evidence type="ECO:0000259" key="7">
    <source>
        <dbReference type="Pfam" id="PF00460"/>
    </source>
</evidence>
<keyword evidence="4 6" id="KW-0975">Bacterial flagellum</keyword>
<dbReference type="Proteomes" id="UP000321353">
    <property type="component" value="Chromosome"/>
</dbReference>
<dbReference type="RefSeq" id="WP_147867288.1">
    <property type="nucleotide sequence ID" value="NZ_CP036264.1"/>
</dbReference>
<keyword evidence="9" id="KW-0969">Cilium</keyword>
<proteinExistence type="inferred from homology"/>
<feature type="domain" description="Flagellar basal body rod protein N-terminal" evidence="7">
    <location>
        <begin position="8"/>
        <end position="35"/>
    </location>
</feature>
<dbReference type="Pfam" id="PF06429">
    <property type="entry name" value="Flg_bbr_C"/>
    <property type="match status" value="1"/>
</dbReference>
<keyword evidence="9" id="KW-0966">Cell projection</keyword>
<evidence type="ECO:0000256" key="1">
    <source>
        <dbReference type="ARBA" id="ARBA00004117"/>
    </source>
</evidence>
<dbReference type="InterPro" id="IPR006299">
    <property type="entry name" value="FlgC"/>
</dbReference>
<protein>
    <recommendedName>
        <fullName evidence="3 6">Flagellar basal-body rod protein FlgC</fullName>
    </recommendedName>
</protein>